<keyword evidence="3" id="KW-1185">Reference proteome</keyword>
<dbReference type="PaxDb" id="2850-Phatr44816"/>
<accession>B7FVR1</accession>
<dbReference type="InterPro" id="IPR029063">
    <property type="entry name" value="SAM-dependent_MTases_sf"/>
</dbReference>
<dbReference type="GeneID" id="7199764"/>
<dbReference type="HOGENOM" id="CLU_067698_2_0_1"/>
<dbReference type="InParanoid" id="B7FVR1"/>
<protein>
    <submittedName>
        <fullName evidence="2">Uncharacterized protein</fullName>
    </submittedName>
</protein>
<proteinExistence type="inferred from homology"/>
<evidence type="ECO:0000313" key="2">
    <source>
        <dbReference type="EMBL" id="EEC49674.1"/>
    </source>
</evidence>
<evidence type="ECO:0000256" key="1">
    <source>
        <dbReference type="ARBA" id="ARBA00008308"/>
    </source>
</evidence>
<dbReference type="PANTHER" id="PTHR20974:SF0">
    <property type="entry name" value="UPF0585 PROTEIN CG18661"/>
    <property type="match status" value="1"/>
</dbReference>
<gene>
    <name evidence="2" type="ORF">PHATRDRAFT_44816</name>
</gene>
<dbReference type="Pfam" id="PF06080">
    <property type="entry name" value="DUF938"/>
    <property type="match status" value="1"/>
</dbReference>
<dbReference type="AlphaFoldDB" id="B7FVR1"/>
<dbReference type="Proteomes" id="UP000000759">
    <property type="component" value="Chromosome 5"/>
</dbReference>
<dbReference type="OrthoDB" id="10258744at2759"/>
<dbReference type="KEGG" id="pti:PHATRDRAFT_44816"/>
<comment type="similarity">
    <text evidence="1">Belongs to the UPF0585 family.</text>
</comment>
<dbReference type="EMBL" id="CM000608">
    <property type="protein sequence ID" value="EEC49674.1"/>
    <property type="molecule type" value="Genomic_DNA"/>
</dbReference>
<sequence>MSQIPDPRYVTHSAFFEEIIVNKGSRIIDISSFLQPTVLPLASTEKDHNFLLESPTATYRISFVSSSMRTRCIRAHSTFRQLAFASTCTTTTIVWWTVFSTIPFLRSAAVASFVYPRLTLTSLSLESGYRPFFGRAIKAIRSTTRSVSSATTEMSMNSAKMDAPASHRNKQVIWDVLKCKVFDAVVSCSSQSTIFSILEIAAGSGIHTSFFASQLDLYLLDQSSSQSCSWYPSDPSASARASIQAYVDDEVAGRTSRVTVHSPLELTLHESGVNPLETRSLLDDISQERTLRLILCINMVHISPWSATVGLFQQAGIRLAPEGILFLYGPFRVRGTCVESNLKFEEWLKAMDPNYGVRNLEDAVALATANGLELVETIEMPANNLSVVFRKALP</sequence>
<dbReference type="eggNOG" id="ENOG502QVX9">
    <property type="taxonomic scope" value="Eukaryota"/>
</dbReference>
<reference evidence="3" key="2">
    <citation type="submission" date="2008-08" db="EMBL/GenBank/DDBJ databases">
        <authorList>
            <consortium name="Diatom Consortium"/>
            <person name="Grigoriev I."/>
            <person name="Grimwood J."/>
            <person name="Kuo A."/>
            <person name="Otillar R.P."/>
            <person name="Salamov A."/>
            <person name="Detter J.C."/>
            <person name="Lindquist E."/>
            <person name="Shapiro H."/>
            <person name="Lucas S."/>
            <person name="Glavina del Rio T."/>
            <person name="Pitluck S."/>
            <person name="Rokhsar D."/>
            <person name="Bowler C."/>
        </authorList>
    </citation>
    <scope>GENOME REANNOTATION</scope>
    <source>
        <strain evidence="3">CCAP 1055/1</strain>
    </source>
</reference>
<reference evidence="2 3" key="1">
    <citation type="journal article" date="2008" name="Nature">
        <title>The Phaeodactylum genome reveals the evolutionary history of diatom genomes.</title>
        <authorList>
            <person name="Bowler C."/>
            <person name="Allen A.E."/>
            <person name="Badger J.H."/>
            <person name="Grimwood J."/>
            <person name="Jabbari K."/>
            <person name="Kuo A."/>
            <person name="Maheswari U."/>
            <person name="Martens C."/>
            <person name="Maumus F."/>
            <person name="Otillar R.P."/>
            <person name="Rayko E."/>
            <person name="Salamov A."/>
            <person name="Vandepoele K."/>
            <person name="Beszteri B."/>
            <person name="Gruber A."/>
            <person name="Heijde M."/>
            <person name="Katinka M."/>
            <person name="Mock T."/>
            <person name="Valentin K."/>
            <person name="Verret F."/>
            <person name="Berges J.A."/>
            <person name="Brownlee C."/>
            <person name="Cadoret J.P."/>
            <person name="Chiovitti A."/>
            <person name="Choi C.J."/>
            <person name="Coesel S."/>
            <person name="De Martino A."/>
            <person name="Detter J.C."/>
            <person name="Durkin C."/>
            <person name="Falciatore A."/>
            <person name="Fournet J."/>
            <person name="Haruta M."/>
            <person name="Huysman M.J."/>
            <person name="Jenkins B.D."/>
            <person name="Jiroutova K."/>
            <person name="Jorgensen R.E."/>
            <person name="Joubert Y."/>
            <person name="Kaplan A."/>
            <person name="Kroger N."/>
            <person name="Kroth P.G."/>
            <person name="La Roche J."/>
            <person name="Lindquist E."/>
            <person name="Lommer M."/>
            <person name="Martin-Jezequel V."/>
            <person name="Lopez P.J."/>
            <person name="Lucas S."/>
            <person name="Mangogna M."/>
            <person name="McGinnis K."/>
            <person name="Medlin L.K."/>
            <person name="Montsant A."/>
            <person name="Oudot-Le Secq M.P."/>
            <person name="Napoli C."/>
            <person name="Obornik M."/>
            <person name="Parker M.S."/>
            <person name="Petit J.L."/>
            <person name="Porcel B.M."/>
            <person name="Poulsen N."/>
            <person name="Robison M."/>
            <person name="Rychlewski L."/>
            <person name="Rynearson T.A."/>
            <person name="Schmutz J."/>
            <person name="Shapiro H."/>
            <person name="Siaut M."/>
            <person name="Stanley M."/>
            <person name="Sussman M.R."/>
            <person name="Taylor A.R."/>
            <person name="Vardi A."/>
            <person name="von Dassow P."/>
            <person name="Vyverman W."/>
            <person name="Willis A."/>
            <person name="Wyrwicz L.S."/>
            <person name="Rokhsar D.S."/>
            <person name="Weissenbach J."/>
            <person name="Armbrust E.V."/>
            <person name="Green B.R."/>
            <person name="Van de Peer Y."/>
            <person name="Grigoriev I.V."/>
        </authorList>
    </citation>
    <scope>NUCLEOTIDE SEQUENCE [LARGE SCALE GENOMIC DNA]</scope>
    <source>
        <strain evidence="2 3">CCAP 1055/1</strain>
    </source>
</reference>
<organism evidence="2 3">
    <name type="scientific">Phaeodactylum tricornutum (strain CCAP 1055/1)</name>
    <dbReference type="NCBI Taxonomy" id="556484"/>
    <lineage>
        <taxon>Eukaryota</taxon>
        <taxon>Sar</taxon>
        <taxon>Stramenopiles</taxon>
        <taxon>Ochrophyta</taxon>
        <taxon>Bacillariophyta</taxon>
        <taxon>Bacillariophyceae</taxon>
        <taxon>Bacillariophycidae</taxon>
        <taxon>Naviculales</taxon>
        <taxon>Phaeodactylaceae</taxon>
        <taxon>Phaeodactylum</taxon>
    </lineage>
</organism>
<name>B7FVR1_PHATC</name>
<dbReference type="InterPro" id="IPR010342">
    <property type="entry name" value="DUF938"/>
</dbReference>
<evidence type="ECO:0000313" key="3">
    <source>
        <dbReference type="Proteomes" id="UP000000759"/>
    </source>
</evidence>
<dbReference type="SUPFAM" id="SSF53335">
    <property type="entry name" value="S-adenosyl-L-methionine-dependent methyltransferases"/>
    <property type="match status" value="1"/>
</dbReference>
<dbReference type="RefSeq" id="XP_002178976.1">
    <property type="nucleotide sequence ID" value="XM_002178940.1"/>
</dbReference>
<dbReference type="PANTHER" id="PTHR20974">
    <property type="entry name" value="UPF0585 PROTEIN CG18661"/>
    <property type="match status" value="1"/>
</dbReference>
<dbReference type="Gene3D" id="3.40.50.150">
    <property type="entry name" value="Vaccinia Virus protein VP39"/>
    <property type="match status" value="1"/>
</dbReference>